<evidence type="ECO:0000313" key="2">
    <source>
        <dbReference type="EMBL" id="GAM33684.1"/>
    </source>
</evidence>
<dbReference type="CDD" id="cd08267">
    <property type="entry name" value="MDR1"/>
    <property type="match status" value="1"/>
</dbReference>
<evidence type="ECO:0000259" key="1">
    <source>
        <dbReference type="SMART" id="SM00829"/>
    </source>
</evidence>
<dbReference type="Gene3D" id="3.90.180.10">
    <property type="entry name" value="Medium-chain alcohol dehydrogenases, catalytic domain"/>
    <property type="match status" value="2"/>
</dbReference>
<protein>
    <recommendedName>
        <fullName evidence="1">Enoyl reductase (ER) domain-containing protein</fullName>
    </recommendedName>
</protein>
<dbReference type="InterPro" id="IPR052585">
    <property type="entry name" value="Lipid_raft_assoc_Zn_ADH"/>
</dbReference>
<dbReference type="Proteomes" id="UP000053095">
    <property type="component" value="Unassembled WGS sequence"/>
</dbReference>
<dbReference type="PANTHER" id="PTHR43482:SF1">
    <property type="entry name" value="PROTEIN AST1-RELATED"/>
    <property type="match status" value="1"/>
</dbReference>
<dbReference type="SUPFAM" id="SSF50129">
    <property type="entry name" value="GroES-like"/>
    <property type="match status" value="1"/>
</dbReference>
<dbReference type="InterPro" id="IPR011032">
    <property type="entry name" value="GroES-like_sf"/>
</dbReference>
<dbReference type="PANTHER" id="PTHR43482">
    <property type="entry name" value="PROTEIN AST1-RELATED"/>
    <property type="match status" value="1"/>
</dbReference>
<keyword evidence="3" id="KW-1185">Reference proteome</keyword>
<proteinExistence type="predicted"/>
<dbReference type="EMBL" id="DF933807">
    <property type="protein sequence ID" value="GAM33684.1"/>
    <property type="molecule type" value="Genomic_DNA"/>
</dbReference>
<dbReference type="InterPro" id="IPR020843">
    <property type="entry name" value="ER"/>
</dbReference>
<dbReference type="Gene3D" id="3.40.50.720">
    <property type="entry name" value="NAD(P)-binding Rossmann-like Domain"/>
    <property type="match status" value="1"/>
</dbReference>
<dbReference type="InterPro" id="IPR036291">
    <property type="entry name" value="NAD(P)-bd_dom_sf"/>
</dbReference>
<accession>A0A0B8N0N1</accession>
<dbReference type="SUPFAM" id="SSF51735">
    <property type="entry name" value="NAD(P)-binding Rossmann-fold domains"/>
    <property type="match status" value="1"/>
</dbReference>
<evidence type="ECO:0000313" key="3">
    <source>
        <dbReference type="Proteomes" id="UP000053095"/>
    </source>
</evidence>
<feature type="domain" description="Enoyl reductase (ER)" evidence="1">
    <location>
        <begin position="12"/>
        <end position="321"/>
    </location>
</feature>
<dbReference type="SMART" id="SM00829">
    <property type="entry name" value="PKS_ER"/>
    <property type="match status" value="1"/>
</dbReference>
<reference evidence="3" key="1">
    <citation type="journal article" date="2015" name="Genome Announc.">
        <title>Draft genome sequence of Talaromyces cellulolyticus strain Y-94, a source of lignocellulosic biomass-degrading enzymes.</title>
        <authorList>
            <person name="Fujii T."/>
            <person name="Koike H."/>
            <person name="Sawayama S."/>
            <person name="Yano S."/>
            <person name="Inoue H."/>
        </authorList>
    </citation>
    <scope>NUCLEOTIDE SEQUENCE [LARGE SCALE GENOMIC DNA]</scope>
    <source>
        <strain evidence="3">Y-94</strain>
    </source>
</reference>
<dbReference type="Pfam" id="PF08240">
    <property type="entry name" value="ADH_N"/>
    <property type="match status" value="1"/>
</dbReference>
<gene>
    <name evidence="2" type="ORF">TCE0_011f00772</name>
</gene>
<organism evidence="2 3">
    <name type="scientific">Talaromyces pinophilus</name>
    <name type="common">Penicillium pinophilum</name>
    <dbReference type="NCBI Taxonomy" id="128442"/>
    <lineage>
        <taxon>Eukaryota</taxon>
        <taxon>Fungi</taxon>
        <taxon>Dikarya</taxon>
        <taxon>Ascomycota</taxon>
        <taxon>Pezizomycotina</taxon>
        <taxon>Eurotiomycetes</taxon>
        <taxon>Eurotiomycetidae</taxon>
        <taxon>Eurotiales</taxon>
        <taxon>Trichocomaceae</taxon>
        <taxon>Talaromyces</taxon>
        <taxon>Talaromyces sect. Talaromyces</taxon>
    </lineage>
</organism>
<dbReference type="GO" id="GO:0016491">
    <property type="term" value="F:oxidoreductase activity"/>
    <property type="evidence" value="ECO:0007669"/>
    <property type="project" value="InterPro"/>
</dbReference>
<dbReference type="AlphaFoldDB" id="A0A0B8N0N1"/>
<sequence>MRAWVRTQRGPARNTLKLATDVPTPTVPTGLSSDILIRVSHVALQYNSELLMKTAPNLLFSGPWIPEIELSGEIVAAGNGVPAEVREAGTKVVAFRSVPSLPMALGHGVLAEYVRMPASQVARVDATAVDIASASGVSCSGSAALKMIRRAGVLLVQLCKLRGAKVVGVASGGNEEMVRGLGVDEFVDYKKHNLSEYLAQHYGDKPFDFVLDCVGVQDLFENSPAYLKPEGAVVNVGALQGILSLAHNALFNTLLPTWLGGVPRRYITFGTPPARDDNVYLIQLMEEGRLRVPVDSIFDMEDAVSAYERIATKRARGKVLVKVGMD</sequence>
<dbReference type="Pfam" id="PF13602">
    <property type="entry name" value="ADH_zinc_N_2"/>
    <property type="match status" value="1"/>
</dbReference>
<name>A0A0B8N0N1_TALPI</name>
<dbReference type="InterPro" id="IPR013154">
    <property type="entry name" value="ADH-like_N"/>
</dbReference>